<dbReference type="Pfam" id="PF08282">
    <property type="entry name" value="Hydrolase_3"/>
    <property type="match status" value="1"/>
</dbReference>
<sequence length="288" mass="32601">MIYKMLALNIDGTLLQDNGRLNKATKEAIEFAVGKGIKVTLVTSRNFSSATRVAKELKLKTCLVTHQGSFVASDLDKPILVKRITEEVTNDLVRFLEAFNCHIRLVHERYTIANKKKLPTNIMGKLVIQTGNRNSYAESYVDSLIDKLEETPVSPPKIEVIFDNNIDLFDARKAIQEMFHEVNCIENDKHLLEIVPQGTSKLKGVLYLCDRFNIQREEVVMIGSGKDDLPLIEWAGLGVAMGNASAKLKHAADWITRSNNENGVSYMVKEHFRKQQPIEFLKKMNLIK</sequence>
<dbReference type="GO" id="GO:0016791">
    <property type="term" value="F:phosphatase activity"/>
    <property type="evidence" value="ECO:0007669"/>
    <property type="project" value="TreeGrafter"/>
</dbReference>
<dbReference type="PANTHER" id="PTHR10000">
    <property type="entry name" value="PHOSPHOSERINE PHOSPHATASE"/>
    <property type="match status" value="1"/>
</dbReference>
<dbReference type="NCBIfam" id="TIGR01484">
    <property type="entry name" value="HAD-SF-IIB"/>
    <property type="match status" value="1"/>
</dbReference>
<dbReference type="InterPro" id="IPR036412">
    <property type="entry name" value="HAD-like_sf"/>
</dbReference>
<dbReference type="Gene3D" id="3.40.50.1000">
    <property type="entry name" value="HAD superfamily/HAD-like"/>
    <property type="match status" value="1"/>
</dbReference>
<dbReference type="GO" id="GO:0000287">
    <property type="term" value="F:magnesium ion binding"/>
    <property type="evidence" value="ECO:0007669"/>
    <property type="project" value="TreeGrafter"/>
</dbReference>
<dbReference type="CDD" id="cd07516">
    <property type="entry name" value="HAD_Pase"/>
    <property type="match status" value="1"/>
</dbReference>
<dbReference type="OrthoDB" id="9790031at2"/>
<dbReference type="EMBL" id="LQYN01000086">
    <property type="protein sequence ID" value="KYC97144.1"/>
    <property type="molecule type" value="Genomic_DNA"/>
</dbReference>
<dbReference type="RefSeq" id="WP_066233874.1">
    <property type="nucleotide sequence ID" value="NZ_JALKTV010000023.1"/>
</dbReference>
<dbReference type="AlphaFoldDB" id="A0A150KN48"/>
<organism evidence="1 2">
    <name type="scientific">Heyndrickxia sporothermodurans</name>
    <dbReference type="NCBI Taxonomy" id="46224"/>
    <lineage>
        <taxon>Bacteria</taxon>
        <taxon>Bacillati</taxon>
        <taxon>Bacillota</taxon>
        <taxon>Bacilli</taxon>
        <taxon>Bacillales</taxon>
        <taxon>Bacillaceae</taxon>
        <taxon>Heyndrickxia</taxon>
    </lineage>
</organism>
<dbReference type="STRING" id="46224.B4102_0799"/>
<dbReference type="NCBIfam" id="TIGR00099">
    <property type="entry name" value="Cof-subfamily"/>
    <property type="match status" value="1"/>
</dbReference>
<dbReference type="InterPro" id="IPR000150">
    <property type="entry name" value="Cof"/>
</dbReference>
<evidence type="ECO:0000313" key="2">
    <source>
        <dbReference type="Proteomes" id="UP000075666"/>
    </source>
</evidence>
<dbReference type="Gene3D" id="3.30.1240.10">
    <property type="match status" value="1"/>
</dbReference>
<evidence type="ECO:0008006" key="3">
    <source>
        <dbReference type="Google" id="ProtNLM"/>
    </source>
</evidence>
<proteinExistence type="predicted"/>
<dbReference type="InterPro" id="IPR023214">
    <property type="entry name" value="HAD_sf"/>
</dbReference>
<dbReference type="GO" id="GO:0005829">
    <property type="term" value="C:cytosol"/>
    <property type="evidence" value="ECO:0007669"/>
    <property type="project" value="TreeGrafter"/>
</dbReference>
<comment type="caution">
    <text evidence="1">The sequence shown here is derived from an EMBL/GenBank/DDBJ whole genome shotgun (WGS) entry which is preliminary data.</text>
</comment>
<dbReference type="Proteomes" id="UP000075666">
    <property type="component" value="Unassembled WGS sequence"/>
</dbReference>
<gene>
    <name evidence="1" type="ORF">B4102_0799</name>
</gene>
<dbReference type="PANTHER" id="PTHR10000:SF50">
    <property type="entry name" value="STRESS RESPONSE PROTEIN YHAX"/>
    <property type="match status" value="1"/>
</dbReference>
<dbReference type="InterPro" id="IPR006379">
    <property type="entry name" value="HAD-SF_hydro_IIB"/>
</dbReference>
<dbReference type="PATRIC" id="fig|46224.3.peg.4205"/>
<accession>A0A150KN48</accession>
<dbReference type="SUPFAM" id="SSF56784">
    <property type="entry name" value="HAD-like"/>
    <property type="match status" value="1"/>
</dbReference>
<evidence type="ECO:0000313" key="1">
    <source>
        <dbReference type="EMBL" id="KYC97144.1"/>
    </source>
</evidence>
<name>A0A150KN48_9BACI</name>
<reference evidence="1 2" key="1">
    <citation type="submission" date="2016-01" db="EMBL/GenBank/DDBJ databases">
        <title>Genome Sequences of Twelve Sporeforming Bacillus Species Isolated from Foods.</title>
        <authorList>
            <person name="Berendsen E.M."/>
            <person name="Wells-Bennik M.H."/>
            <person name="Krawcyk A.O."/>
            <person name="De Jong A."/>
            <person name="Holsappel S."/>
            <person name="Eijlander R.T."/>
            <person name="Kuipers O.P."/>
        </authorList>
    </citation>
    <scope>NUCLEOTIDE SEQUENCE [LARGE SCALE GENOMIC DNA]</scope>
    <source>
        <strain evidence="1 2">B4102</strain>
    </source>
</reference>
<keyword evidence="2" id="KW-1185">Reference proteome</keyword>
<protein>
    <recommendedName>
        <fullName evidence="3">Haloacid dehalogenase</fullName>
    </recommendedName>
</protein>